<proteinExistence type="predicted"/>
<keyword evidence="12" id="KW-1185">Reference proteome</keyword>
<evidence type="ECO:0000256" key="1">
    <source>
        <dbReference type="ARBA" id="ARBA00004141"/>
    </source>
</evidence>
<comment type="subcellular location">
    <subcellularLocation>
        <location evidence="1">Membrane</location>
        <topology evidence="1">Multi-pass membrane protein</topology>
    </subcellularLocation>
</comment>
<evidence type="ECO:0000256" key="6">
    <source>
        <dbReference type="ARBA" id="ARBA00022967"/>
    </source>
</evidence>
<sequence>MLQRPRRIDEPIVNGWLFVRYVVIGAYVGLVTVAGFAWWYLHYGLGCEVFSNRHPTTISMSVLVVVEMFNALNNLSEDASLLQIPPWDNRWLLAAISTSMLLHVFILYCPPAAAVFGVTGLSAAEWGAVLCLSAPVIAVDEVMKAISRRRRGFGGSSLGSRTGSSGHLLGFSSIHVHDSSAGSHGSLLAAASGKQH</sequence>
<organism evidence="11 12">
    <name type="scientific">Haematococcus lacustris</name>
    <name type="common">Green alga</name>
    <name type="synonym">Haematococcus pluvialis</name>
    <dbReference type="NCBI Taxonomy" id="44745"/>
    <lineage>
        <taxon>Eukaryota</taxon>
        <taxon>Viridiplantae</taxon>
        <taxon>Chlorophyta</taxon>
        <taxon>core chlorophytes</taxon>
        <taxon>Chlorophyceae</taxon>
        <taxon>CS clade</taxon>
        <taxon>Chlamydomonadales</taxon>
        <taxon>Haematococcaceae</taxon>
        <taxon>Haematococcus</taxon>
    </lineage>
</organism>
<keyword evidence="4" id="KW-0067">ATP-binding</keyword>
<dbReference type="GO" id="GO:0016020">
    <property type="term" value="C:membrane"/>
    <property type="evidence" value="ECO:0007669"/>
    <property type="project" value="UniProtKB-SubCell"/>
</dbReference>
<keyword evidence="7 9" id="KW-1133">Transmembrane helix</keyword>
<accession>A0A699Z648</accession>
<dbReference type="GO" id="GO:0005524">
    <property type="term" value="F:ATP binding"/>
    <property type="evidence" value="ECO:0007669"/>
    <property type="project" value="UniProtKB-KW"/>
</dbReference>
<evidence type="ECO:0000256" key="5">
    <source>
        <dbReference type="ARBA" id="ARBA00022842"/>
    </source>
</evidence>
<dbReference type="Proteomes" id="UP000485058">
    <property type="component" value="Unassembled WGS sequence"/>
</dbReference>
<feature type="domain" description="Cation-transporting P-type ATPase C-terminal" evidence="10">
    <location>
        <begin position="1"/>
        <end position="146"/>
    </location>
</feature>
<dbReference type="InterPro" id="IPR006068">
    <property type="entry name" value="ATPase_P-typ_cation-transptr_C"/>
</dbReference>
<comment type="caution">
    <text evidence="11">The sequence shown here is derived from an EMBL/GenBank/DDBJ whole genome shotgun (WGS) entry which is preliminary data.</text>
</comment>
<dbReference type="Gene3D" id="1.20.1110.10">
    <property type="entry name" value="Calcium-transporting ATPase, transmembrane domain"/>
    <property type="match status" value="1"/>
</dbReference>
<dbReference type="SUPFAM" id="SSF81665">
    <property type="entry name" value="Calcium ATPase, transmembrane domain M"/>
    <property type="match status" value="1"/>
</dbReference>
<feature type="transmembrane region" description="Helical" evidence="9">
    <location>
        <begin position="21"/>
        <end position="41"/>
    </location>
</feature>
<dbReference type="AlphaFoldDB" id="A0A699Z648"/>
<protein>
    <submittedName>
        <fullName evidence="11">Cation_ATPase_C domain-containing protein</fullName>
    </submittedName>
</protein>
<name>A0A699Z648_HAELA</name>
<evidence type="ECO:0000256" key="4">
    <source>
        <dbReference type="ARBA" id="ARBA00022840"/>
    </source>
</evidence>
<evidence type="ECO:0000256" key="9">
    <source>
        <dbReference type="SAM" id="Phobius"/>
    </source>
</evidence>
<dbReference type="EMBL" id="BLLF01001172">
    <property type="protein sequence ID" value="GFH17591.1"/>
    <property type="molecule type" value="Genomic_DNA"/>
</dbReference>
<evidence type="ECO:0000256" key="8">
    <source>
        <dbReference type="ARBA" id="ARBA00023136"/>
    </source>
</evidence>
<dbReference type="InterPro" id="IPR023298">
    <property type="entry name" value="ATPase_P-typ_TM_dom_sf"/>
</dbReference>
<reference evidence="11 12" key="1">
    <citation type="submission" date="2020-02" db="EMBL/GenBank/DDBJ databases">
        <title>Draft genome sequence of Haematococcus lacustris strain NIES-144.</title>
        <authorList>
            <person name="Morimoto D."/>
            <person name="Nakagawa S."/>
            <person name="Yoshida T."/>
            <person name="Sawayama S."/>
        </authorList>
    </citation>
    <scope>NUCLEOTIDE SEQUENCE [LARGE SCALE GENOMIC DNA]</scope>
    <source>
        <strain evidence="11 12">NIES-144</strain>
    </source>
</reference>
<evidence type="ECO:0000256" key="3">
    <source>
        <dbReference type="ARBA" id="ARBA00022741"/>
    </source>
</evidence>
<dbReference type="Pfam" id="PF00689">
    <property type="entry name" value="Cation_ATPase_C"/>
    <property type="match status" value="1"/>
</dbReference>
<keyword evidence="3" id="KW-0547">Nucleotide-binding</keyword>
<evidence type="ECO:0000259" key="10">
    <source>
        <dbReference type="Pfam" id="PF00689"/>
    </source>
</evidence>
<keyword evidence="6" id="KW-1278">Translocase</keyword>
<dbReference type="PANTHER" id="PTHR42861">
    <property type="entry name" value="CALCIUM-TRANSPORTING ATPASE"/>
    <property type="match status" value="1"/>
</dbReference>
<gene>
    <name evidence="11" type="ORF">HaLaN_14254</name>
</gene>
<evidence type="ECO:0000313" key="11">
    <source>
        <dbReference type="EMBL" id="GFH17591.1"/>
    </source>
</evidence>
<keyword evidence="5" id="KW-0460">Magnesium</keyword>
<evidence type="ECO:0000313" key="12">
    <source>
        <dbReference type="Proteomes" id="UP000485058"/>
    </source>
</evidence>
<feature type="non-terminal residue" evidence="11">
    <location>
        <position position="1"/>
    </location>
</feature>
<evidence type="ECO:0000256" key="2">
    <source>
        <dbReference type="ARBA" id="ARBA00022692"/>
    </source>
</evidence>
<keyword evidence="8 9" id="KW-0472">Membrane</keyword>
<dbReference type="FunFam" id="1.20.1110.10:FF:000065">
    <property type="entry name" value="Sarcoplasmic/endoplasmic reticulum calcium ATPase 1"/>
    <property type="match status" value="1"/>
</dbReference>
<keyword evidence="2 9" id="KW-0812">Transmembrane</keyword>
<evidence type="ECO:0000256" key="7">
    <source>
        <dbReference type="ARBA" id="ARBA00022989"/>
    </source>
</evidence>